<dbReference type="Gene3D" id="3.30.950.30">
    <property type="entry name" value="Schlafen, AAA domain"/>
    <property type="match status" value="1"/>
</dbReference>
<dbReference type="STRING" id="1278298.GCA_000428685_01122"/>
<dbReference type="PANTHER" id="PTHR30595">
    <property type="entry name" value="GLPR-RELATED TRANSCRIPTIONAL REPRESSOR"/>
    <property type="match status" value="1"/>
</dbReference>
<dbReference type="KEGG" id="asla:NCTC11923_00115"/>
<sequence length="374" mass="41446">MRDWDKVLDRLLSEGRESEVVEFKESNADPVMIGERLSSLANSAALVGQPAGYLVWGVQDKDLVVVGTTVDLRSLKGKGNEDLLPWLSRSLTLDGELLVGEIERAGHRLVVLEVPAAVGRPVRFRGEAYMRRQSYCKVLGSEPVLERHLWERLTTQTFEDCVVAQDLEPGDLFEILDVDSFFQLMHVPRPASQDAVLQVLVGAGVIRYSLSTGWSVAAGGALLFARDLRRFVDGTPQSRNEWMARVMRMIGVCEERGSGWDKIVEAVEEAVLPAPRVVLDGRSTRVVLLGPRQLSLMDTDDRINAIYFHACLRYVNQRPMTNTSVRERFGITAGNRAQVSRFIKEALDSGAIAIENPGAGTKARRYLPSWAAAG</sequence>
<accession>A0A448K9G7</accession>
<feature type="domain" description="Schlafen AlbA-2" evidence="1">
    <location>
        <begin position="17"/>
        <end position="137"/>
    </location>
</feature>
<reference evidence="2 3" key="1">
    <citation type="submission" date="2018-12" db="EMBL/GenBank/DDBJ databases">
        <authorList>
            <consortium name="Pathogen Informatics"/>
        </authorList>
    </citation>
    <scope>NUCLEOTIDE SEQUENCE [LARGE SCALE GENOMIC DNA]</scope>
    <source>
        <strain evidence="2 3">NCTC11923</strain>
    </source>
</reference>
<gene>
    <name evidence="2" type="ORF">NCTC11923_00115</name>
</gene>
<dbReference type="InterPro" id="IPR007421">
    <property type="entry name" value="Schlafen_AlbA_2_dom"/>
</dbReference>
<evidence type="ECO:0000313" key="3">
    <source>
        <dbReference type="Proteomes" id="UP000276899"/>
    </source>
</evidence>
<dbReference type="Gene3D" id="3.30.565.60">
    <property type="match status" value="1"/>
</dbReference>
<dbReference type="Pfam" id="PF04326">
    <property type="entry name" value="SLFN_AlbA_2"/>
    <property type="match status" value="1"/>
</dbReference>
<dbReference type="Proteomes" id="UP000276899">
    <property type="component" value="Chromosome"/>
</dbReference>
<dbReference type="InterPro" id="IPR038461">
    <property type="entry name" value="Schlafen_AlbA_2_dom_sf"/>
</dbReference>
<proteinExistence type="predicted"/>
<dbReference type="Pfam" id="PF13749">
    <property type="entry name" value="HATPase_c_4"/>
    <property type="match status" value="1"/>
</dbReference>
<dbReference type="InterPro" id="IPR038475">
    <property type="entry name" value="RecG_C_sf"/>
</dbReference>
<protein>
    <submittedName>
        <fullName evidence="2">Divergent AAA domain</fullName>
    </submittedName>
</protein>
<keyword evidence="3" id="KW-1185">Reference proteome</keyword>
<name>A0A448K9G7_9ACTO</name>
<dbReference type="PANTHER" id="PTHR30595:SF6">
    <property type="entry name" value="SCHLAFEN ALBA-2 DOMAIN-CONTAINING PROTEIN"/>
    <property type="match status" value="1"/>
</dbReference>
<dbReference type="AlphaFoldDB" id="A0A448K9G7"/>
<evidence type="ECO:0000259" key="1">
    <source>
        <dbReference type="Pfam" id="PF04326"/>
    </source>
</evidence>
<dbReference type="EMBL" id="LR134363">
    <property type="protein sequence ID" value="VEG73510.1"/>
    <property type="molecule type" value="Genomic_DNA"/>
</dbReference>
<organism evidence="2 3">
    <name type="scientific">Actinomyces slackii</name>
    <dbReference type="NCBI Taxonomy" id="52774"/>
    <lineage>
        <taxon>Bacteria</taxon>
        <taxon>Bacillati</taxon>
        <taxon>Actinomycetota</taxon>
        <taxon>Actinomycetes</taxon>
        <taxon>Actinomycetales</taxon>
        <taxon>Actinomycetaceae</taxon>
        <taxon>Actinomyces</taxon>
    </lineage>
</organism>
<dbReference type="RefSeq" id="WP_026427892.1">
    <property type="nucleotide sequence ID" value="NZ_CBCRWE010000062.1"/>
</dbReference>
<evidence type="ECO:0000313" key="2">
    <source>
        <dbReference type="EMBL" id="VEG73510.1"/>
    </source>
</evidence>